<name>A0A5C5UF45_9CORY</name>
<keyword evidence="5" id="KW-1185">Reference proteome</keyword>
<feature type="domain" description="Fe/B12 periplasmic-binding" evidence="3">
    <location>
        <begin position="62"/>
        <end position="341"/>
    </location>
</feature>
<organism evidence="4 5">
    <name type="scientific">Corynebacterium canis</name>
    <dbReference type="NCBI Taxonomy" id="679663"/>
    <lineage>
        <taxon>Bacteria</taxon>
        <taxon>Bacillati</taxon>
        <taxon>Actinomycetota</taxon>
        <taxon>Actinomycetes</taxon>
        <taxon>Mycobacteriales</taxon>
        <taxon>Corynebacteriaceae</taxon>
        <taxon>Corynebacterium</taxon>
    </lineage>
</organism>
<comment type="caution">
    <text evidence="4">The sequence shown here is derived from an EMBL/GenBank/DDBJ whole genome shotgun (WGS) entry which is preliminary data.</text>
</comment>
<dbReference type="OrthoDB" id="9797850at2"/>
<reference evidence="4 5" key="1">
    <citation type="submission" date="2019-08" db="EMBL/GenBank/DDBJ databases">
        <authorList>
            <person name="Lei W."/>
        </authorList>
    </citation>
    <scope>NUCLEOTIDE SEQUENCE [LARGE SCALE GENOMIC DNA]</scope>
    <source>
        <strain evidence="4 5">CCUG 58627</strain>
    </source>
</reference>
<dbReference type="AlphaFoldDB" id="A0A5C5UF45"/>
<feature type="chain" id="PRO_5038861485" evidence="2">
    <location>
        <begin position="20"/>
        <end position="341"/>
    </location>
</feature>
<evidence type="ECO:0000313" key="5">
    <source>
        <dbReference type="Proteomes" id="UP000320791"/>
    </source>
</evidence>
<gene>
    <name evidence="4" type="ORF">FRX94_08185</name>
</gene>
<protein>
    <submittedName>
        <fullName evidence="4">ABC transporter substrate-binding protein</fullName>
    </submittedName>
</protein>
<proteinExistence type="inferred from homology"/>
<comment type="similarity">
    <text evidence="1">Belongs to the bacterial solute-binding protein 8 family.</text>
</comment>
<sequence>MCRRVTMLKRHIYSAVAMAAISGLLVSCGGNVESDKNAAGSGSAFTIDNCGFELEFKSTAQRAVSTEQAATDTLLALHVEKQMVGTANLKTAVLPEYQDKYEAIEKIAERVPTSEQLRSVDPDFVYSPFESVFTADGAGTREELKDLGVNAYYSNVECRDYEPNKGKNAFDLIEKDITELGTIFGAESRAKELVEEQQKIIEDAKGKDIKDADKLSVLYLYSVYKGAPYVAGKTGVGQSISDIVGVKNVFEDTNELWPEVAWEAIAERNPEVIVLADLKERGAPGDSYEDKIEAMKKDPAMSQLDAVKNERFIIVPGVELDANVRSAHALQVIADGLAKQE</sequence>
<dbReference type="PANTHER" id="PTHR30535:SF7">
    <property type="entry name" value="IRON(III) DICITRATE-BINDING PROTEIN"/>
    <property type="match status" value="1"/>
</dbReference>
<dbReference type="PROSITE" id="PS50983">
    <property type="entry name" value="FE_B12_PBP"/>
    <property type="match status" value="1"/>
</dbReference>
<evidence type="ECO:0000313" key="4">
    <source>
        <dbReference type="EMBL" id="TWT24437.1"/>
    </source>
</evidence>
<dbReference type="PANTHER" id="PTHR30535">
    <property type="entry name" value="VITAMIN B12-BINDING PROTEIN"/>
    <property type="match status" value="1"/>
</dbReference>
<accession>A0A5C5UF45</accession>
<keyword evidence="2" id="KW-0732">Signal</keyword>
<dbReference type="Proteomes" id="UP000320791">
    <property type="component" value="Unassembled WGS sequence"/>
</dbReference>
<dbReference type="InterPro" id="IPR050902">
    <property type="entry name" value="ABC_Transporter_SBP"/>
</dbReference>
<dbReference type="InterPro" id="IPR002491">
    <property type="entry name" value="ABC_transptr_periplasmic_BD"/>
</dbReference>
<dbReference type="Gene3D" id="3.40.50.1980">
    <property type="entry name" value="Nitrogenase molybdenum iron protein domain"/>
    <property type="match status" value="2"/>
</dbReference>
<feature type="signal peptide" evidence="2">
    <location>
        <begin position="1"/>
        <end position="19"/>
    </location>
</feature>
<dbReference type="SUPFAM" id="SSF53807">
    <property type="entry name" value="Helical backbone' metal receptor"/>
    <property type="match status" value="1"/>
</dbReference>
<evidence type="ECO:0000256" key="1">
    <source>
        <dbReference type="ARBA" id="ARBA00008814"/>
    </source>
</evidence>
<evidence type="ECO:0000256" key="2">
    <source>
        <dbReference type="SAM" id="SignalP"/>
    </source>
</evidence>
<evidence type="ECO:0000259" key="3">
    <source>
        <dbReference type="PROSITE" id="PS50983"/>
    </source>
</evidence>
<dbReference type="EMBL" id="VOHM01000017">
    <property type="protein sequence ID" value="TWT24437.1"/>
    <property type="molecule type" value="Genomic_DNA"/>
</dbReference>
<dbReference type="Pfam" id="PF01497">
    <property type="entry name" value="Peripla_BP_2"/>
    <property type="match status" value="1"/>
</dbReference>
<dbReference type="PROSITE" id="PS51257">
    <property type="entry name" value="PROKAR_LIPOPROTEIN"/>
    <property type="match status" value="1"/>
</dbReference>